<dbReference type="EMBL" id="CAJNNV010027466">
    <property type="protein sequence ID" value="CAE8620471.1"/>
    <property type="molecule type" value="Genomic_DNA"/>
</dbReference>
<dbReference type="AlphaFoldDB" id="A0A813G6G0"/>
<name>A0A813G6G0_POLGL</name>
<feature type="compositionally biased region" description="Low complexity" evidence="1">
    <location>
        <begin position="408"/>
        <end position="423"/>
    </location>
</feature>
<keyword evidence="3" id="KW-1185">Reference proteome</keyword>
<dbReference type="Proteomes" id="UP000654075">
    <property type="component" value="Unassembled WGS sequence"/>
</dbReference>
<dbReference type="OrthoDB" id="437249at2759"/>
<gene>
    <name evidence="2" type="ORF">PGLA1383_LOCUS38029</name>
</gene>
<feature type="region of interest" description="Disordered" evidence="1">
    <location>
        <begin position="454"/>
        <end position="529"/>
    </location>
</feature>
<feature type="compositionally biased region" description="Low complexity" evidence="1">
    <location>
        <begin position="498"/>
        <end position="529"/>
    </location>
</feature>
<feature type="region of interest" description="Disordered" evidence="1">
    <location>
        <begin position="370"/>
        <end position="393"/>
    </location>
</feature>
<sequence>MASREGPFFTDPIRPFLQRNDTMSLDIVRPKDIPRGKVMYCKDEDSSLKTEDIDRAQPMYEHLKYLNKPDLSVGCTDPQHAGGKARSYYAPMDRRPRDLSLTTADIELAQPRGCRHKGDRHTDPVCPNYQLPSSFKREMTPPRFNGRHNMDNSDIEKSCSRVLHPERNYLRDPMECRDIEYTVTNYRDKVSAQSMRPRLDRSLNVKDISEPKRMRPRDTNPLDPVYKVPTNAVTSLHSKYNEEYGLGIEVPRVEAQQHGFVDGSRPRKLTRDNGEPQLSLLREDIAGTVPQRWVGAVPSNIYDPPEVRPMMSFHDPHDIPGAQVGTLKKGIVSGRSCNPLNPYYPMLDGNARPQPVPSFEAQRHPLLRSQGMGASSSMPNLRPNGGRGQTPQMLPAADYQTMQREALAAALPQSASASQLGSQRHSRAQTPCGSQQPEQVQYQQYQQNQMPQYQYPGQQQQGQYPPGQTLRFAASDAGSGMLSRRSNASSHGCLPGLPGYQQQQQQHPGYQQQQPGYQQQQPGYQQQYG</sequence>
<reference evidence="2" key="1">
    <citation type="submission" date="2021-02" db="EMBL/GenBank/DDBJ databases">
        <authorList>
            <person name="Dougan E. K."/>
            <person name="Rhodes N."/>
            <person name="Thang M."/>
            <person name="Chan C."/>
        </authorList>
    </citation>
    <scope>NUCLEOTIDE SEQUENCE</scope>
</reference>
<dbReference type="PANTHER" id="PTHR38130:SF1">
    <property type="entry name" value="EF-HAND DOMAIN-CONTAINING PROTEIN"/>
    <property type="match status" value="1"/>
</dbReference>
<feature type="compositionally biased region" description="Low complexity" evidence="1">
    <location>
        <begin position="454"/>
        <end position="468"/>
    </location>
</feature>
<evidence type="ECO:0000313" key="2">
    <source>
        <dbReference type="EMBL" id="CAE8620471.1"/>
    </source>
</evidence>
<evidence type="ECO:0000313" key="3">
    <source>
        <dbReference type="Proteomes" id="UP000654075"/>
    </source>
</evidence>
<proteinExistence type="predicted"/>
<dbReference type="PANTHER" id="PTHR38130">
    <property type="entry name" value="EF-HAND DOMAIN-CONTAINING PROTEIN"/>
    <property type="match status" value="1"/>
</dbReference>
<feature type="region of interest" description="Disordered" evidence="1">
    <location>
        <begin position="408"/>
        <end position="438"/>
    </location>
</feature>
<feature type="region of interest" description="Disordered" evidence="1">
    <location>
        <begin position="113"/>
        <end position="138"/>
    </location>
</feature>
<evidence type="ECO:0000256" key="1">
    <source>
        <dbReference type="SAM" id="MobiDB-lite"/>
    </source>
</evidence>
<comment type="caution">
    <text evidence="2">The sequence shown here is derived from an EMBL/GenBank/DDBJ whole genome shotgun (WGS) entry which is preliminary data.</text>
</comment>
<accession>A0A813G6G0</accession>
<protein>
    <submittedName>
        <fullName evidence="2">Uncharacterized protein</fullName>
    </submittedName>
</protein>
<organism evidence="2 3">
    <name type="scientific">Polarella glacialis</name>
    <name type="common">Dinoflagellate</name>
    <dbReference type="NCBI Taxonomy" id="89957"/>
    <lineage>
        <taxon>Eukaryota</taxon>
        <taxon>Sar</taxon>
        <taxon>Alveolata</taxon>
        <taxon>Dinophyceae</taxon>
        <taxon>Suessiales</taxon>
        <taxon>Suessiaceae</taxon>
        <taxon>Polarella</taxon>
    </lineage>
</organism>